<dbReference type="InterPro" id="IPR023213">
    <property type="entry name" value="CAT-like_dom_sf"/>
</dbReference>
<evidence type="ECO:0000256" key="1">
    <source>
        <dbReference type="ARBA" id="ARBA00005232"/>
    </source>
</evidence>
<reference evidence="6 7" key="1">
    <citation type="journal article" date="2023" name="BMC Biol.">
        <title>The compact genome of the sponge Oopsacas minuta (Hexactinellida) is lacking key metazoan core genes.</title>
        <authorList>
            <person name="Santini S."/>
            <person name="Schenkelaars Q."/>
            <person name="Jourda C."/>
            <person name="Duchesne M."/>
            <person name="Belahbib H."/>
            <person name="Rocher C."/>
            <person name="Selva M."/>
            <person name="Riesgo A."/>
            <person name="Vervoort M."/>
            <person name="Leys S.P."/>
            <person name="Kodjabachian L."/>
            <person name="Le Bivic A."/>
            <person name="Borchiellini C."/>
            <person name="Claverie J.M."/>
            <person name="Renard E."/>
        </authorList>
    </citation>
    <scope>NUCLEOTIDE SEQUENCE [LARGE SCALE GENOMIC DNA]</scope>
    <source>
        <strain evidence="6">SPO-2</strain>
    </source>
</reference>
<evidence type="ECO:0000256" key="2">
    <source>
        <dbReference type="ARBA" id="ARBA00022679"/>
    </source>
</evidence>
<dbReference type="InterPro" id="IPR042231">
    <property type="entry name" value="Cho/carn_acyl_trans_2"/>
</dbReference>
<dbReference type="InterPro" id="IPR039551">
    <property type="entry name" value="Cho/carn_acyl_trans"/>
</dbReference>
<organism evidence="6 7">
    <name type="scientific">Oopsacas minuta</name>
    <dbReference type="NCBI Taxonomy" id="111878"/>
    <lineage>
        <taxon>Eukaryota</taxon>
        <taxon>Metazoa</taxon>
        <taxon>Porifera</taxon>
        <taxon>Hexactinellida</taxon>
        <taxon>Hexasterophora</taxon>
        <taxon>Lyssacinosida</taxon>
        <taxon>Leucopsacidae</taxon>
        <taxon>Oopsacas</taxon>
    </lineage>
</organism>
<dbReference type="AlphaFoldDB" id="A0AAV7KMN2"/>
<evidence type="ECO:0000256" key="3">
    <source>
        <dbReference type="ARBA" id="ARBA00023315"/>
    </source>
</evidence>
<evidence type="ECO:0000256" key="4">
    <source>
        <dbReference type="PIRSR" id="PIRSR600542-1"/>
    </source>
</evidence>
<dbReference type="PANTHER" id="PTHR22589">
    <property type="entry name" value="CARNITINE O-ACYLTRANSFERASE"/>
    <property type="match status" value="1"/>
</dbReference>
<comment type="similarity">
    <text evidence="1">Belongs to the carnitine/choline acetyltransferase family.</text>
</comment>
<accession>A0AAV7KMN2</accession>
<proteinExistence type="inferred from homology"/>
<dbReference type="Proteomes" id="UP001165289">
    <property type="component" value="Unassembled WGS sequence"/>
</dbReference>
<protein>
    <submittedName>
        <fullName evidence="6">Carnitine O-acetyltransferase-like</fullName>
    </submittedName>
</protein>
<comment type="caution">
    <text evidence="6">The sequence shown here is derived from an EMBL/GenBank/DDBJ whole genome shotgun (WGS) entry which is preliminary data.</text>
</comment>
<evidence type="ECO:0000259" key="5">
    <source>
        <dbReference type="Pfam" id="PF00755"/>
    </source>
</evidence>
<evidence type="ECO:0000313" key="6">
    <source>
        <dbReference type="EMBL" id="KAI6662015.1"/>
    </source>
</evidence>
<evidence type="ECO:0000313" key="7">
    <source>
        <dbReference type="Proteomes" id="UP001165289"/>
    </source>
</evidence>
<feature type="active site" description="Proton acceptor" evidence="4">
    <location>
        <position position="310"/>
    </location>
</feature>
<name>A0AAV7KMN2_9METZ</name>
<sequence>MSRYAILPKLPVPALSDSLDRFLTAMKPLITQSQFSRLLEITNSFSKREGPFFQDRLIKFAEETDNWALCVWVDIRFLSNRSSLLFTNGKPAIKTPYNLSIPSEMLLITSQYLCQLARVLETIRDEELPQEMIGDIPQSMSQYRRLLGAYRIPHLRRDSHVFSPYSKHIIVMYAGRIFKMPIYSDTDIDRYMSVEEIHHLLSQVLSYGNDETQSHTPVCLLTALDRDSWYTAREQLIQDSSVNRNSLREIETSLFGLCIDEFTDEHTFNESKLHRFGDIRDDFKCYNRWFGLGLQILFTASGYMSLIYDHALIDGAVPYLLNIIPDTEYKLDTSKVINTNLNVELIKWELSTKSLLHLEETKQKMNKWYSDYDVCFLDFESFGKDLIKKHGLYYQGFIQLAIQLAYYKLYKQLTASYQTVSLASFREGRLEHPITVSEDMKIFVQSMTSHGYTDRERWKLMLRAIHRYKLLLSDTSRGHVFVKHMQALKYLAERENISVELFENSCFKLFIEPNLAISSIFTSFPFRGSFSLLNGHFIILLLHTDLIRLSVTSTLSQTSVNSSQLCREIEVSLLELMNIMVTQSYNGLEDSKL</sequence>
<dbReference type="Gene3D" id="3.30.559.10">
    <property type="entry name" value="Chloramphenicol acetyltransferase-like domain"/>
    <property type="match status" value="1"/>
</dbReference>
<dbReference type="Gene3D" id="3.30.559.70">
    <property type="entry name" value="Choline/Carnitine o-acyltransferase, domain 2"/>
    <property type="match status" value="1"/>
</dbReference>
<gene>
    <name evidence="6" type="ORF">LOD99_9602</name>
</gene>
<keyword evidence="7" id="KW-1185">Reference proteome</keyword>
<dbReference type="Pfam" id="PF00755">
    <property type="entry name" value="Carn_acyltransf"/>
    <property type="match status" value="1"/>
</dbReference>
<dbReference type="GO" id="GO:0016746">
    <property type="term" value="F:acyltransferase activity"/>
    <property type="evidence" value="ECO:0007669"/>
    <property type="project" value="UniProtKB-KW"/>
</dbReference>
<keyword evidence="3" id="KW-0012">Acyltransferase</keyword>
<feature type="domain" description="Choline/carnitine acyltransferase" evidence="5">
    <location>
        <begin position="10"/>
        <end position="570"/>
    </location>
</feature>
<dbReference type="EMBL" id="JAKMXF010000001">
    <property type="protein sequence ID" value="KAI6662015.1"/>
    <property type="molecule type" value="Genomic_DNA"/>
</dbReference>
<keyword evidence="2" id="KW-0808">Transferase</keyword>
<dbReference type="SUPFAM" id="SSF52777">
    <property type="entry name" value="CoA-dependent acyltransferases"/>
    <property type="match status" value="2"/>
</dbReference>
<dbReference type="InterPro" id="IPR000542">
    <property type="entry name" value="Carn_acyl_trans"/>
</dbReference>